<dbReference type="Pfam" id="PF13191">
    <property type="entry name" value="AAA_16"/>
    <property type="match status" value="1"/>
</dbReference>
<dbReference type="GO" id="GO:0003677">
    <property type="term" value="F:DNA binding"/>
    <property type="evidence" value="ECO:0007669"/>
    <property type="project" value="UniProtKB-KW"/>
</dbReference>
<evidence type="ECO:0000256" key="1">
    <source>
        <dbReference type="ARBA" id="ARBA00023015"/>
    </source>
</evidence>
<dbReference type="InterPro" id="IPR000792">
    <property type="entry name" value="Tscrpt_reg_LuxR_C"/>
</dbReference>
<keyword evidence="2" id="KW-0238">DNA-binding</keyword>
<dbReference type="AlphaFoldDB" id="A0A7W7T4P0"/>
<sequence>MSERHDPSETGRPVPPPKLRVPGMEAPLVERDRLHACLDGRTTTTAPPVTLVLGPAGAGKTTALALWARRRSDSTRVAWVTLDAQDDSPVGLWSAIREALPAGLAPRDRLPDLPPATTPEFAAAVIAALDHVTTPVHLVVDDVHLLTDRIALHGLELLVRHTPKSLRLVLSGRSAPPVRLSRLRLEGRLRLVDARDLAFTRAEAEELFAGHRLRVTADALDAIMARTEGWTAGLRLATLVLAESAPAEFSGALPAVADYITEEILGDYDEQVRDFLVATSVCAEVCGDLGAVVAEQPDAGRFLERLSRDNALVSAVDGADGWYRYHPLLRDHLSAELDRGAPHDRKRSHLAAARWHRDAGRAIDALDHAVRAEDATLAAELVAEHGLREVLRGNGDRLHDLVTSTPRMACGAAAATAALAALDEGDLAGADWSLDGVEVGRSPRHRALSAVVRLRRARFTGDLTDALRTLPTPTTGDVALDLAIRLERGIATLWLGDHRAAEQELRAALDLASREGLDHAALVASVHLTAAAAARGDTVGVTDHGDRSMAIAAARGWENRPACVLVYAVLAAEAHRRLDDALARRMVTLAAEALPRHADRTVELAVAAVEAITTFEDAEDPHAVVSALWKQWQGFSEPYVAPHLVASVVPTTQRMALRVGEPGWAGDMVTHVEAVLGTCGELALLQAVVHSQRGRAAQARKVLEPVLRGELPVVVPTTLVDAWLLEAGLVDREGNSQQAHEALRKALATAEPADALRSFHNAGKPVRDLLAKGAGRFGRLDRFATAVLTTVPTPRTGDPDSLTGRERALLVELPSMRTAEEIADSMYVSINTVKTHLRGIYRKLGVSQRRDAVVVARRLGLI</sequence>
<evidence type="ECO:0000256" key="4">
    <source>
        <dbReference type="SAM" id="MobiDB-lite"/>
    </source>
</evidence>
<dbReference type="RefSeq" id="WP_184670534.1">
    <property type="nucleotide sequence ID" value="NZ_JACHJS010000001.1"/>
</dbReference>
<keyword evidence="3" id="KW-0804">Transcription</keyword>
<dbReference type="InterPro" id="IPR011990">
    <property type="entry name" value="TPR-like_helical_dom_sf"/>
</dbReference>
<dbReference type="PROSITE" id="PS50043">
    <property type="entry name" value="HTH_LUXR_2"/>
    <property type="match status" value="1"/>
</dbReference>
<dbReference type="Gene3D" id="3.40.50.300">
    <property type="entry name" value="P-loop containing nucleotide triphosphate hydrolases"/>
    <property type="match status" value="1"/>
</dbReference>
<dbReference type="Proteomes" id="UP000542674">
    <property type="component" value="Unassembled WGS sequence"/>
</dbReference>
<dbReference type="InterPro" id="IPR003593">
    <property type="entry name" value="AAA+_ATPase"/>
</dbReference>
<dbReference type="InterPro" id="IPR027417">
    <property type="entry name" value="P-loop_NTPase"/>
</dbReference>
<evidence type="ECO:0000313" key="6">
    <source>
        <dbReference type="EMBL" id="MBB4966504.1"/>
    </source>
</evidence>
<dbReference type="InterPro" id="IPR016032">
    <property type="entry name" value="Sig_transdc_resp-reg_C-effctor"/>
</dbReference>
<dbReference type="InterPro" id="IPR059106">
    <property type="entry name" value="WHD_MalT"/>
</dbReference>
<dbReference type="Pfam" id="PF25873">
    <property type="entry name" value="WHD_MalT"/>
    <property type="match status" value="1"/>
</dbReference>
<dbReference type="PANTHER" id="PTHR44688">
    <property type="entry name" value="DNA-BINDING TRANSCRIPTIONAL ACTIVATOR DEVR_DOSR"/>
    <property type="match status" value="1"/>
</dbReference>
<feature type="domain" description="HTH luxR-type" evidence="5">
    <location>
        <begin position="795"/>
        <end position="860"/>
    </location>
</feature>
<dbReference type="SMART" id="SM00382">
    <property type="entry name" value="AAA"/>
    <property type="match status" value="1"/>
</dbReference>
<dbReference type="Gene3D" id="1.10.10.10">
    <property type="entry name" value="Winged helix-like DNA-binding domain superfamily/Winged helix DNA-binding domain"/>
    <property type="match status" value="1"/>
</dbReference>
<protein>
    <submittedName>
        <fullName evidence="6">LuxR family maltose regulon positive regulatory protein</fullName>
    </submittedName>
</protein>
<dbReference type="Pfam" id="PF00196">
    <property type="entry name" value="GerE"/>
    <property type="match status" value="1"/>
</dbReference>
<evidence type="ECO:0000256" key="3">
    <source>
        <dbReference type="ARBA" id="ARBA00023163"/>
    </source>
</evidence>
<dbReference type="PANTHER" id="PTHR44688:SF16">
    <property type="entry name" value="DNA-BINDING TRANSCRIPTIONAL ACTIVATOR DEVR_DOSR"/>
    <property type="match status" value="1"/>
</dbReference>
<dbReference type="EMBL" id="JACHJS010000001">
    <property type="protein sequence ID" value="MBB4966504.1"/>
    <property type="molecule type" value="Genomic_DNA"/>
</dbReference>
<comment type="caution">
    <text evidence="6">The sequence shown here is derived from an EMBL/GenBank/DDBJ whole genome shotgun (WGS) entry which is preliminary data.</text>
</comment>
<reference evidence="6 7" key="1">
    <citation type="submission" date="2020-08" db="EMBL/GenBank/DDBJ databases">
        <title>Sequencing the genomes of 1000 actinobacteria strains.</title>
        <authorList>
            <person name="Klenk H.-P."/>
        </authorList>
    </citation>
    <scope>NUCLEOTIDE SEQUENCE [LARGE SCALE GENOMIC DNA]</scope>
    <source>
        <strain evidence="6 7">DSM 45084</strain>
    </source>
</reference>
<name>A0A7W7T4P0_9PSEU</name>
<dbReference type="Gene3D" id="1.25.40.10">
    <property type="entry name" value="Tetratricopeptide repeat domain"/>
    <property type="match status" value="1"/>
</dbReference>
<dbReference type="InterPro" id="IPR041664">
    <property type="entry name" value="AAA_16"/>
</dbReference>
<dbReference type="InterPro" id="IPR036388">
    <property type="entry name" value="WH-like_DNA-bd_sf"/>
</dbReference>
<proteinExistence type="predicted"/>
<dbReference type="SMART" id="SM00421">
    <property type="entry name" value="HTH_LUXR"/>
    <property type="match status" value="1"/>
</dbReference>
<accession>A0A7W7T4P0</accession>
<evidence type="ECO:0000259" key="5">
    <source>
        <dbReference type="PROSITE" id="PS50043"/>
    </source>
</evidence>
<gene>
    <name evidence="6" type="ORF">F4559_003863</name>
</gene>
<dbReference type="SUPFAM" id="SSF52540">
    <property type="entry name" value="P-loop containing nucleoside triphosphate hydrolases"/>
    <property type="match status" value="1"/>
</dbReference>
<dbReference type="GO" id="GO:0006355">
    <property type="term" value="P:regulation of DNA-templated transcription"/>
    <property type="evidence" value="ECO:0007669"/>
    <property type="project" value="InterPro"/>
</dbReference>
<dbReference type="CDD" id="cd06170">
    <property type="entry name" value="LuxR_C_like"/>
    <property type="match status" value="1"/>
</dbReference>
<keyword evidence="1" id="KW-0805">Transcription regulation</keyword>
<dbReference type="SUPFAM" id="SSF46894">
    <property type="entry name" value="C-terminal effector domain of the bipartite response regulators"/>
    <property type="match status" value="1"/>
</dbReference>
<evidence type="ECO:0000313" key="7">
    <source>
        <dbReference type="Proteomes" id="UP000542674"/>
    </source>
</evidence>
<keyword evidence="7" id="KW-1185">Reference proteome</keyword>
<organism evidence="6 7">
    <name type="scientific">Saccharothrix violaceirubra</name>
    <dbReference type="NCBI Taxonomy" id="413306"/>
    <lineage>
        <taxon>Bacteria</taxon>
        <taxon>Bacillati</taxon>
        <taxon>Actinomycetota</taxon>
        <taxon>Actinomycetes</taxon>
        <taxon>Pseudonocardiales</taxon>
        <taxon>Pseudonocardiaceae</taxon>
        <taxon>Saccharothrix</taxon>
    </lineage>
</organism>
<feature type="region of interest" description="Disordered" evidence="4">
    <location>
        <begin position="1"/>
        <end position="21"/>
    </location>
</feature>
<evidence type="ECO:0000256" key="2">
    <source>
        <dbReference type="ARBA" id="ARBA00023125"/>
    </source>
</evidence>